<organism evidence="1 2">
    <name type="scientific">Boeremia exigua</name>
    <dbReference type="NCBI Taxonomy" id="749465"/>
    <lineage>
        <taxon>Eukaryota</taxon>
        <taxon>Fungi</taxon>
        <taxon>Dikarya</taxon>
        <taxon>Ascomycota</taxon>
        <taxon>Pezizomycotina</taxon>
        <taxon>Dothideomycetes</taxon>
        <taxon>Pleosporomycetidae</taxon>
        <taxon>Pleosporales</taxon>
        <taxon>Pleosporineae</taxon>
        <taxon>Didymellaceae</taxon>
        <taxon>Boeremia</taxon>
    </lineage>
</organism>
<comment type="caution">
    <text evidence="1">The sequence shown here is derived from an EMBL/GenBank/DDBJ whole genome shotgun (WGS) entry which is preliminary data.</text>
</comment>
<evidence type="ECO:0000313" key="2">
    <source>
        <dbReference type="Proteomes" id="UP001153331"/>
    </source>
</evidence>
<proteinExistence type="predicted"/>
<protein>
    <submittedName>
        <fullName evidence="1">Uncharacterized protein</fullName>
    </submittedName>
</protein>
<evidence type="ECO:0000313" key="1">
    <source>
        <dbReference type="EMBL" id="KAJ8109223.1"/>
    </source>
</evidence>
<gene>
    <name evidence="1" type="ORF">OPT61_g7616</name>
</gene>
<accession>A0ACC2I2K0</accession>
<keyword evidence="2" id="KW-1185">Reference proteome</keyword>
<reference evidence="1" key="1">
    <citation type="submission" date="2022-11" db="EMBL/GenBank/DDBJ databases">
        <title>Genome Sequence of Boeremia exigua.</title>
        <authorList>
            <person name="Buettner E."/>
        </authorList>
    </citation>
    <scope>NUCLEOTIDE SEQUENCE</scope>
    <source>
        <strain evidence="1">CU02</strain>
    </source>
</reference>
<dbReference type="Proteomes" id="UP001153331">
    <property type="component" value="Unassembled WGS sequence"/>
</dbReference>
<dbReference type="EMBL" id="JAPHNI010000639">
    <property type="protein sequence ID" value="KAJ8109223.1"/>
    <property type="molecule type" value="Genomic_DNA"/>
</dbReference>
<sequence>MSALSVRYVRPITILAGIALGGASYASIRNVHADTGSPAKVFGRGPAMISLPLESFEQVNHNTKLLRFKLPNESDLRMTDRHTAAVLTASWPKGSWTPVARPYTPVSSSEEPGKLELLVKKYPSGKQSTHLHSLQPGDHLLFAAALRSHQWQPNSVPHVTLIAGGSGITPVYQLARGILTNPDDETKVTLVYAANTEEDILLKKEFDTFQEEYPSRFEAVYAVSQPTEGSGMHNGRVTKELLERISRSRPSLDEKVFMCGPPAMEAALKGDRKTKGILEELGGCNHGPPRLAPQSFSATIEHIEDISKLPAQSHVSDRVLMLATEIFNIVGSSEDLHVEHVGSGSFHNVVGLTVPMGYLSNEEQQYVVRIPHSHVTGPDIDMRSDVAVLRGLQGHLDVPIPRVVAFDVGRNNALKAPYTLQSRLRGRSLEDLVGNDTNPEQDMIIFRQVTKLVEDLAQVTAPYAGCITEQFGEEIDQRLCTSGIPMRMFEFPFSASALTELPDQRPLTFMLKLVDLWTQYEREHCSDESNFESWNKIKGILHSLQRRDLLGDTFHLSHGDLASRNILAELVDDTSVKITGVVDWDFACFAPKLCAYKAPMDMWSGGEDVAVEHCGAELVETFRSFASPEYMRFAFSAEAKLGRKIWNTLRFVGAIAFWERYRSGNLKFTT</sequence>
<name>A0ACC2I2K0_9PLEO</name>